<keyword evidence="4" id="KW-1185">Reference proteome</keyword>
<dbReference type="InParanoid" id="W4K5N5"/>
<dbReference type="OrthoDB" id="3267804at2759"/>
<protein>
    <submittedName>
        <fullName evidence="3">Uncharacterized protein</fullName>
    </submittedName>
</protein>
<feature type="region of interest" description="Disordered" evidence="1">
    <location>
        <begin position="128"/>
        <end position="162"/>
    </location>
</feature>
<keyword evidence="2" id="KW-0472">Membrane</keyword>
<feature type="compositionally biased region" description="Polar residues" evidence="1">
    <location>
        <begin position="136"/>
        <end position="147"/>
    </location>
</feature>
<gene>
    <name evidence="3" type="ORF">HETIRDRAFT_101506</name>
</gene>
<dbReference type="RefSeq" id="XP_009547098.1">
    <property type="nucleotide sequence ID" value="XM_009548803.1"/>
</dbReference>
<dbReference type="AlphaFoldDB" id="W4K5N5"/>
<reference evidence="3 4" key="1">
    <citation type="journal article" date="2012" name="New Phytol.">
        <title>Insight into trade-off between wood decay and parasitism from the genome of a fungal forest pathogen.</title>
        <authorList>
            <person name="Olson A."/>
            <person name="Aerts A."/>
            <person name="Asiegbu F."/>
            <person name="Belbahri L."/>
            <person name="Bouzid O."/>
            <person name="Broberg A."/>
            <person name="Canback B."/>
            <person name="Coutinho P.M."/>
            <person name="Cullen D."/>
            <person name="Dalman K."/>
            <person name="Deflorio G."/>
            <person name="van Diepen L.T."/>
            <person name="Dunand C."/>
            <person name="Duplessis S."/>
            <person name="Durling M."/>
            <person name="Gonthier P."/>
            <person name="Grimwood J."/>
            <person name="Fossdal C.G."/>
            <person name="Hansson D."/>
            <person name="Henrissat B."/>
            <person name="Hietala A."/>
            <person name="Himmelstrand K."/>
            <person name="Hoffmeister D."/>
            <person name="Hogberg N."/>
            <person name="James T.Y."/>
            <person name="Karlsson M."/>
            <person name="Kohler A."/>
            <person name="Kues U."/>
            <person name="Lee Y.H."/>
            <person name="Lin Y.C."/>
            <person name="Lind M."/>
            <person name="Lindquist E."/>
            <person name="Lombard V."/>
            <person name="Lucas S."/>
            <person name="Lunden K."/>
            <person name="Morin E."/>
            <person name="Murat C."/>
            <person name="Park J."/>
            <person name="Raffaello T."/>
            <person name="Rouze P."/>
            <person name="Salamov A."/>
            <person name="Schmutz J."/>
            <person name="Solheim H."/>
            <person name="Stahlberg J."/>
            <person name="Velez H."/>
            <person name="de Vries R.P."/>
            <person name="Wiebenga A."/>
            <person name="Woodward S."/>
            <person name="Yakovlev I."/>
            <person name="Garbelotto M."/>
            <person name="Martin F."/>
            <person name="Grigoriev I.V."/>
            <person name="Stenlid J."/>
        </authorList>
    </citation>
    <scope>NUCLEOTIDE SEQUENCE [LARGE SCALE GENOMIC DNA]</scope>
    <source>
        <strain evidence="3 4">TC 32-1</strain>
    </source>
</reference>
<proteinExistence type="predicted"/>
<dbReference type="KEGG" id="hir:HETIRDRAFT_101506"/>
<accession>W4K5N5</accession>
<keyword evidence="2" id="KW-0812">Transmembrane</keyword>
<dbReference type="EMBL" id="KI925459">
    <property type="protein sequence ID" value="ETW80336.1"/>
    <property type="molecule type" value="Genomic_DNA"/>
</dbReference>
<dbReference type="GeneID" id="20665773"/>
<keyword evidence="2" id="KW-1133">Transmembrane helix</keyword>
<evidence type="ECO:0000313" key="3">
    <source>
        <dbReference type="EMBL" id="ETW80336.1"/>
    </source>
</evidence>
<sequence length="290" mass="30649">MAPGVLRIRAACCSIIIPVRIALCVPLLVATLDAYSSPHPAAPTSSPHSPASPLLNNTTPPNAAPDAPDGIFPSAQLLPIAAAETGEFSVISFPQGESRARALALTFCALAALLGLLSIISTWCSSDEHDPDSAVESESQSDGTPMSVQAKEFAGRTSSDPDRYGAEAGKGIWGLFLGAATRLLLAALGTTAFIEVVLERQRADSARSHNPGAFAAMMGLGWTLVATLYLGAFLRIVVLLCDPDVHLRQQHQEQLNGAGVASDGYAYGLWKRWRRSSNEKQVDTVISERS</sequence>
<dbReference type="Proteomes" id="UP000030671">
    <property type="component" value="Unassembled WGS sequence"/>
</dbReference>
<evidence type="ECO:0000256" key="2">
    <source>
        <dbReference type="SAM" id="Phobius"/>
    </source>
</evidence>
<organism evidence="3 4">
    <name type="scientific">Heterobasidion irregulare (strain TC 32-1)</name>
    <dbReference type="NCBI Taxonomy" id="747525"/>
    <lineage>
        <taxon>Eukaryota</taxon>
        <taxon>Fungi</taxon>
        <taxon>Dikarya</taxon>
        <taxon>Basidiomycota</taxon>
        <taxon>Agaricomycotina</taxon>
        <taxon>Agaricomycetes</taxon>
        <taxon>Russulales</taxon>
        <taxon>Bondarzewiaceae</taxon>
        <taxon>Heterobasidion</taxon>
        <taxon>Heterobasidion annosum species complex</taxon>
    </lineage>
</organism>
<feature type="transmembrane region" description="Helical" evidence="2">
    <location>
        <begin position="102"/>
        <end position="123"/>
    </location>
</feature>
<evidence type="ECO:0000256" key="1">
    <source>
        <dbReference type="SAM" id="MobiDB-lite"/>
    </source>
</evidence>
<feature type="transmembrane region" description="Helical" evidence="2">
    <location>
        <begin position="172"/>
        <end position="198"/>
    </location>
</feature>
<feature type="region of interest" description="Disordered" evidence="1">
    <location>
        <begin position="39"/>
        <end position="68"/>
    </location>
</feature>
<name>W4K5N5_HETIT</name>
<evidence type="ECO:0000313" key="4">
    <source>
        <dbReference type="Proteomes" id="UP000030671"/>
    </source>
</evidence>
<dbReference type="HOGENOM" id="CLU_959958_0_0_1"/>
<feature type="transmembrane region" description="Helical" evidence="2">
    <location>
        <begin position="219"/>
        <end position="240"/>
    </location>
</feature>